<comment type="caution">
    <text evidence="2">The sequence shown here is derived from an EMBL/GenBank/DDBJ whole genome shotgun (WGS) entry which is preliminary data.</text>
</comment>
<proteinExistence type="predicted"/>
<dbReference type="EMBL" id="BDGU01000980">
    <property type="protein sequence ID" value="GAW09024.1"/>
    <property type="molecule type" value="Genomic_DNA"/>
</dbReference>
<feature type="compositionally biased region" description="Acidic residues" evidence="1">
    <location>
        <begin position="89"/>
        <end position="101"/>
    </location>
</feature>
<keyword evidence="3" id="KW-1185">Reference proteome</keyword>
<dbReference type="Proteomes" id="UP000188533">
    <property type="component" value="Unassembled WGS sequence"/>
</dbReference>
<feature type="compositionally biased region" description="Basic and acidic residues" evidence="1">
    <location>
        <begin position="40"/>
        <end position="58"/>
    </location>
</feature>
<evidence type="ECO:0000313" key="2">
    <source>
        <dbReference type="EMBL" id="GAW09024.1"/>
    </source>
</evidence>
<reference evidence="2 3" key="2">
    <citation type="submission" date="2017-02" db="EMBL/GenBank/DDBJ databases">
        <title>A genome survey and senescence transcriptome analysis in Lentinula edodes.</title>
        <authorList>
            <person name="Sakamoto Y."/>
            <person name="Nakade K."/>
            <person name="Sato S."/>
            <person name="Yoshida Y."/>
            <person name="Miyazaki K."/>
            <person name="Natsume S."/>
            <person name="Konno N."/>
        </authorList>
    </citation>
    <scope>NUCLEOTIDE SEQUENCE [LARGE SCALE GENOMIC DNA]</scope>
    <source>
        <strain evidence="2 3">NBRC 111202</strain>
    </source>
</reference>
<organism evidence="2 3">
    <name type="scientific">Lentinula edodes</name>
    <name type="common">Shiitake mushroom</name>
    <name type="synonym">Lentinus edodes</name>
    <dbReference type="NCBI Taxonomy" id="5353"/>
    <lineage>
        <taxon>Eukaryota</taxon>
        <taxon>Fungi</taxon>
        <taxon>Dikarya</taxon>
        <taxon>Basidiomycota</taxon>
        <taxon>Agaricomycotina</taxon>
        <taxon>Agaricomycetes</taxon>
        <taxon>Agaricomycetidae</taxon>
        <taxon>Agaricales</taxon>
        <taxon>Marasmiineae</taxon>
        <taxon>Omphalotaceae</taxon>
        <taxon>Lentinula</taxon>
    </lineage>
</organism>
<name>A0A1Q3EPI5_LENED</name>
<evidence type="ECO:0000256" key="1">
    <source>
        <dbReference type="SAM" id="MobiDB-lite"/>
    </source>
</evidence>
<feature type="region of interest" description="Disordered" evidence="1">
    <location>
        <begin position="33"/>
        <end position="101"/>
    </location>
</feature>
<sequence length="101" mass="11417">MLGKGEYGSGWDAELMLSIFQFFADGRTINEQRATASSRMEVEKEEKIERQKRAEAERMQIQSTQAGLDDDIDPNEVRPSAEGQNSDSELGEAWEDWGESD</sequence>
<protein>
    <submittedName>
        <fullName evidence="2">Uncharacterized protein</fullName>
    </submittedName>
</protein>
<gene>
    <name evidence="2" type="ORF">LENED_011148</name>
</gene>
<evidence type="ECO:0000313" key="3">
    <source>
        <dbReference type="Proteomes" id="UP000188533"/>
    </source>
</evidence>
<reference evidence="2 3" key="1">
    <citation type="submission" date="2016-08" db="EMBL/GenBank/DDBJ databases">
        <authorList>
            <consortium name="Lentinula edodes genome sequencing consortium"/>
            <person name="Sakamoto Y."/>
            <person name="Nakade K."/>
            <person name="Sato S."/>
            <person name="Yoshida Y."/>
            <person name="Miyazaki K."/>
            <person name="Natsume S."/>
            <person name="Konno N."/>
        </authorList>
    </citation>
    <scope>NUCLEOTIDE SEQUENCE [LARGE SCALE GENOMIC DNA]</scope>
    <source>
        <strain evidence="2 3">NBRC 111202</strain>
    </source>
</reference>
<dbReference type="AlphaFoldDB" id="A0A1Q3EPI5"/>
<accession>A0A1Q3EPI5</accession>